<accession>A0A3P8GM91</accession>
<reference evidence="1 2" key="1">
    <citation type="submission" date="2018-11" db="EMBL/GenBank/DDBJ databases">
        <authorList>
            <consortium name="Pathogen Informatics"/>
        </authorList>
    </citation>
    <scope>NUCLEOTIDE SEQUENCE [LARGE SCALE GENOMIC DNA]</scope>
</reference>
<sequence length="92" mass="9644">MSKVLVILGVEQVADQIADLSHSKTTAVAGAILLDSLHPHVLRDARPFARAPVATAFGRASGFLTTKSWTVGSVVAGLALFAVQRLLAHRTA</sequence>
<gene>
    <name evidence="1" type="ORF">SBAD_LOCUS10910</name>
</gene>
<protein>
    <submittedName>
        <fullName evidence="1">Uncharacterized protein</fullName>
    </submittedName>
</protein>
<dbReference type="Proteomes" id="UP000270296">
    <property type="component" value="Unassembled WGS sequence"/>
</dbReference>
<evidence type="ECO:0000313" key="2">
    <source>
        <dbReference type="Proteomes" id="UP000270296"/>
    </source>
</evidence>
<evidence type="ECO:0000313" key="1">
    <source>
        <dbReference type="EMBL" id="VDP35563.1"/>
    </source>
</evidence>
<dbReference type="AlphaFoldDB" id="A0A3P8GM91"/>
<name>A0A3P8GM91_9BILA</name>
<dbReference type="EMBL" id="UZAM01014775">
    <property type="protein sequence ID" value="VDP35563.1"/>
    <property type="molecule type" value="Genomic_DNA"/>
</dbReference>
<keyword evidence="2" id="KW-1185">Reference proteome</keyword>
<proteinExistence type="predicted"/>
<organism evidence="1 2">
    <name type="scientific">Soboliphyme baturini</name>
    <dbReference type="NCBI Taxonomy" id="241478"/>
    <lineage>
        <taxon>Eukaryota</taxon>
        <taxon>Metazoa</taxon>
        <taxon>Ecdysozoa</taxon>
        <taxon>Nematoda</taxon>
        <taxon>Enoplea</taxon>
        <taxon>Dorylaimia</taxon>
        <taxon>Dioctophymatida</taxon>
        <taxon>Dioctophymatoidea</taxon>
        <taxon>Soboliphymatidae</taxon>
        <taxon>Soboliphyme</taxon>
    </lineage>
</organism>